<name>A0A8J3A719_9ACTN</name>
<dbReference type="GO" id="GO:0009097">
    <property type="term" value="P:isoleucine biosynthetic process"/>
    <property type="evidence" value="ECO:0007669"/>
    <property type="project" value="UniProtKB-UniRule"/>
</dbReference>
<dbReference type="GO" id="GO:0050661">
    <property type="term" value="F:NADP binding"/>
    <property type="evidence" value="ECO:0007669"/>
    <property type="project" value="UniProtKB-UniRule"/>
</dbReference>
<protein>
    <recommendedName>
        <fullName evidence="6 15">Aspartate-semialdehyde dehydrogenase</fullName>
        <shortName evidence="15">ASA dehydrogenase</shortName>
        <shortName evidence="15">ASADH</shortName>
        <ecNumber evidence="6 15">1.2.1.11</ecNumber>
    </recommendedName>
    <alternativeName>
        <fullName evidence="15">Aspartate-beta-semialdehyde dehydrogenase</fullName>
    </alternativeName>
</protein>
<dbReference type="Pfam" id="PF01118">
    <property type="entry name" value="Semialdhyde_dh"/>
    <property type="match status" value="1"/>
</dbReference>
<dbReference type="UniPathway" id="UPA00034">
    <property type="reaction ID" value="UER00016"/>
</dbReference>
<evidence type="ECO:0000256" key="8">
    <source>
        <dbReference type="ARBA" id="ARBA00022697"/>
    </source>
</evidence>
<dbReference type="GO" id="GO:0004073">
    <property type="term" value="F:aspartate-semialdehyde dehydrogenase activity"/>
    <property type="evidence" value="ECO:0007669"/>
    <property type="project" value="UniProtKB-UniRule"/>
</dbReference>
<proteinExistence type="inferred from homology"/>
<dbReference type="PANTHER" id="PTHR46278">
    <property type="entry name" value="DEHYDROGENASE, PUTATIVE-RELATED"/>
    <property type="match status" value="1"/>
</dbReference>
<dbReference type="EC" id="1.2.1.11" evidence="6 15"/>
<feature type="active site" description="Proton acceptor" evidence="15 16">
    <location>
        <position position="254"/>
    </location>
</feature>
<feature type="domain" description="Semialdehyde dehydrogenase NAD-binding" evidence="17">
    <location>
        <begin position="3"/>
        <end position="119"/>
    </location>
</feature>
<dbReference type="InterPro" id="IPR036291">
    <property type="entry name" value="NAD(P)-bd_dom_sf"/>
</dbReference>
<feature type="binding site" evidence="15">
    <location>
        <position position="331"/>
    </location>
    <ligand>
        <name>NADP(+)</name>
        <dbReference type="ChEBI" id="CHEBI:58349"/>
    </ligand>
</feature>
<dbReference type="CDD" id="cd02316">
    <property type="entry name" value="VcASADH2_like_N"/>
    <property type="match status" value="1"/>
</dbReference>
<comment type="pathway">
    <text evidence="3 15">Amino-acid biosynthesis; L-threonine biosynthesis; L-threonine from L-aspartate: step 2/5.</text>
</comment>
<comment type="similarity">
    <text evidence="4 15">Belongs to the aspartate-semialdehyde dehydrogenase family.</text>
</comment>
<dbReference type="Pfam" id="PF02774">
    <property type="entry name" value="Semialdhyde_dhC"/>
    <property type="match status" value="1"/>
</dbReference>
<keyword evidence="19" id="KW-1185">Reference proteome</keyword>
<dbReference type="HAMAP" id="MF_02121">
    <property type="entry name" value="ASADH"/>
    <property type="match status" value="1"/>
</dbReference>
<evidence type="ECO:0000313" key="18">
    <source>
        <dbReference type="EMBL" id="GGI02763.1"/>
    </source>
</evidence>
<dbReference type="Gene3D" id="3.40.50.720">
    <property type="entry name" value="NAD(P)-binding Rossmann-like Domain"/>
    <property type="match status" value="1"/>
</dbReference>
<dbReference type="InterPro" id="IPR012080">
    <property type="entry name" value="Asp_semialdehyde_DH"/>
</dbReference>
<keyword evidence="8 15" id="KW-0791">Threonine biosynthesis</keyword>
<dbReference type="GO" id="GO:0009089">
    <property type="term" value="P:lysine biosynthetic process via diaminopimelate"/>
    <property type="evidence" value="ECO:0007669"/>
    <property type="project" value="UniProtKB-UniRule"/>
</dbReference>
<evidence type="ECO:0000259" key="17">
    <source>
        <dbReference type="SMART" id="SM00859"/>
    </source>
</evidence>
<keyword evidence="11 15" id="KW-0560">Oxidoreductase</keyword>
<comment type="catalytic activity">
    <reaction evidence="14 15">
        <text>L-aspartate 4-semialdehyde + phosphate + NADP(+) = 4-phospho-L-aspartate + NADPH + H(+)</text>
        <dbReference type="Rhea" id="RHEA:24284"/>
        <dbReference type="ChEBI" id="CHEBI:15378"/>
        <dbReference type="ChEBI" id="CHEBI:43474"/>
        <dbReference type="ChEBI" id="CHEBI:57535"/>
        <dbReference type="ChEBI" id="CHEBI:57783"/>
        <dbReference type="ChEBI" id="CHEBI:58349"/>
        <dbReference type="ChEBI" id="CHEBI:537519"/>
        <dbReference type="EC" id="1.2.1.11"/>
    </reaction>
</comment>
<dbReference type="GO" id="GO:0051287">
    <property type="term" value="F:NAD binding"/>
    <property type="evidence" value="ECO:0007669"/>
    <property type="project" value="InterPro"/>
</dbReference>
<dbReference type="NCBIfam" id="NF011456">
    <property type="entry name" value="PRK14874.1"/>
    <property type="match status" value="1"/>
</dbReference>
<keyword evidence="7 15" id="KW-0028">Amino-acid biosynthesis</keyword>
<evidence type="ECO:0000313" key="19">
    <source>
        <dbReference type="Proteomes" id="UP000650511"/>
    </source>
</evidence>
<evidence type="ECO:0000256" key="14">
    <source>
        <dbReference type="ARBA" id="ARBA00047891"/>
    </source>
</evidence>
<comment type="caution">
    <text evidence="18">The sequence shown here is derived from an EMBL/GenBank/DDBJ whole genome shotgun (WGS) entry which is preliminary data.</text>
</comment>
<dbReference type="GO" id="GO:0071266">
    <property type="term" value="P:'de novo' L-methionine biosynthetic process"/>
    <property type="evidence" value="ECO:0007669"/>
    <property type="project" value="UniProtKB-UniRule"/>
</dbReference>
<keyword evidence="13 15" id="KW-0486">Methionine biosynthesis</keyword>
<feature type="binding site" evidence="15">
    <location>
        <position position="99"/>
    </location>
    <ligand>
        <name>phosphate</name>
        <dbReference type="ChEBI" id="CHEBI:43474"/>
    </ligand>
</feature>
<dbReference type="EMBL" id="BMHA01000001">
    <property type="protein sequence ID" value="GGI02763.1"/>
    <property type="molecule type" value="Genomic_DNA"/>
</dbReference>
<evidence type="ECO:0000256" key="10">
    <source>
        <dbReference type="ARBA" id="ARBA00022915"/>
    </source>
</evidence>
<dbReference type="InterPro" id="IPR005986">
    <property type="entry name" value="Asp_semialdehyde_DH_beta"/>
</dbReference>
<evidence type="ECO:0000256" key="5">
    <source>
        <dbReference type="ARBA" id="ARBA00011738"/>
    </source>
</evidence>
<evidence type="ECO:0000256" key="13">
    <source>
        <dbReference type="ARBA" id="ARBA00023167"/>
    </source>
</evidence>
<evidence type="ECO:0000256" key="6">
    <source>
        <dbReference type="ARBA" id="ARBA00013120"/>
    </source>
</evidence>
<feature type="binding site" evidence="15">
    <location>
        <position position="247"/>
    </location>
    <ligand>
        <name>substrate</name>
    </ligand>
</feature>
<accession>A0A8J3A719</accession>
<sequence>MAKVALVGATGAVGREMRRLLDTRDFPLDGEPVFLASERSAGTTLPWKDGEVEVRAISPEAFDGVDIALFSAGGARSREWGPIAAERGAVVVDNSSAFRMDEQVPLVVSEVNPDAARQRPKGIIANPNCTTMVLMVAAKPLHEAFALTDMVATSYQAAGGAGQSGIAELLAQTTELAENPELLRTDGAAAEAGVAAETFSKAIAFNVLAHCGSFTDARYTDEEWKLVNESRKILDLPALRVSPTCVRVPVVVGHAINARMSFADPVSREAALDALQQAPGLVIEDGVDAEGETLAYPTPLGSAGRDEVLVGRIREDLFDPHSLNLWVVGDNLLKGAALNAVQIAELVLDE</sequence>
<reference evidence="18" key="1">
    <citation type="journal article" date="2014" name="Int. J. Syst. Evol. Microbiol.">
        <title>Complete genome sequence of Corynebacterium casei LMG S-19264T (=DSM 44701T), isolated from a smear-ripened cheese.</title>
        <authorList>
            <consortium name="US DOE Joint Genome Institute (JGI-PGF)"/>
            <person name="Walter F."/>
            <person name="Albersmeier A."/>
            <person name="Kalinowski J."/>
            <person name="Ruckert C."/>
        </authorList>
    </citation>
    <scope>NUCLEOTIDE SEQUENCE</scope>
    <source>
        <strain evidence="18">CGMCC 1.14988</strain>
    </source>
</reference>
<keyword evidence="9 15" id="KW-0521">NADP</keyword>
<dbReference type="PROSITE" id="PS01103">
    <property type="entry name" value="ASD"/>
    <property type="match status" value="1"/>
</dbReference>
<evidence type="ECO:0000256" key="2">
    <source>
        <dbReference type="ARBA" id="ARBA00005076"/>
    </source>
</evidence>
<comment type="pathway">
    <text evidence="1 15">Amino-acid biosynthesis; L-methionine biosynthesis via de novo pathway; L-homoserine from L-aspartate: step 2/3.</text>
</comment>
<evidence type="ECO:0000256" key="15">
    <source>
        <dbReference type="HAMAP-Rule" id="MF_02121"/>
    </source>
</evidence>
<dbReference type="SMART" id="SM00859">
    <property type="entry name" value="Semialdhyde_dh"/>
    <property type="match status" value="1"/>
</dbReference>
<evidence type="ECO:0000256" key="9">
    <source>
        <dbReference type="ARBA" id="ARBA00022857"/>
    </source>
</evidence>
<reference evidence="18" key="2">
    <citation type="submission" date="2020-09" db="EMBL/GenBank/DDBJ databases">
        <authorList>
            <person name="Sun Q."/>
            <person name="Zhou Y."/>
        </authorList>
    </citation>
    <scope>NUCLEOTIDE SEQUENCE</scope>
    <source>
        <strain evidence="18">CGMCC 1.14988</strain>
    </source>
</reference>
<dbReference type="NCBIfam" id="TIGR01296">
    <property type="entry name" value="asd_B"/>
    <property type="match status" value="1"/>
</dbReference>
<dbReference type="CDD" id="cd18131">
    <property type="entry name" value="ASADH_C_bac_euk_like"/>
    <property type="match status" value="1"/>
</dbReference>
<gene>
    <name evidence="15 18" type="primary">asd</name>
    <name evidence="18" type="ORF">GCM10011354_01460</name>
</gene>
<dbReference type="InterPro" id="IPR000319">
    <property type="entry name" value="Asp-semialdehyde_DH_CS"/>
</dbReference>
<organism evidence="18 19">
    <name type="scientific">Egicoccus halophilus</name>
    <dbReference type="NCBI Taxonomy" id="1670830"/>
    <lineage>
        <taxon>Bacteria</taxon>
        <taxon>Bacillati</taxon>
        <taxon>Actinomycetota</taxon>
        <taxon>Nitriliruptoria</taxon>
        <taxon>Egicoccales</taxon>
        <taxon>Egicoccaceae</taxon>
        <taxon>Egicoccus</taxon>
    </lineage>
</organism>
<evidence type="ECO:0000256" key="7">
    <source>
        <dbReference type="ARBA" id="ARBA00022605"/>
    </source>
</evidence>
<feature type="active site" description="Acyl-thioester intermediate" evidence="15 16">
    <location>
        <position position="129"/>
    </location>
</feature>
<dbReference type="UniPathway" id="UPA00051">
    <property type="reaction ID" value="UER00464"/>
</dbReference>
<evidence type="ECO:0000256" key="11">
    <source>
        <dbReference type="ARBA" id="ARBA00023002"/>
    </source>
</evidence>
<comment type="subunit">
    <text evidence="5 15">Homodimer.</text>
</comment>
<evidence type="ECO:0000256" key="3">
    <source>
        <dbReference type="ARBA" id="ARBA00005097"/>
    </source>
</evidence>
<dbReference type="RefSeq" id="WP_130648193.1">
    <property type="nucleotide sequence ID" value="NZ_BMHA01000001.1"/>
</dbReference>
<dbReference type="GO" id="GO:0009088">
    <property type="term" value="P:threonine biosynthetic process"/>
    <property type="evidence" value="ECO:0007669"/>
    <property type="project" value="UniProtKB-UniRule"/>
</dbReference>
<dbReference type="OrthoDB" id="9805684at2"/>
<dbReference type="AlphaFoldDB" id="A0A8J3A719"/>
<dbReference type="GO" id="GO:0019877">
    <property type="term" value="P:diaminopimelate biosynthetic process"/>
    <property type="evidence" value="ECO:0007669"/>
    <property type="project" value="UniProtKB-UniRule"/>
</dbReference>
<dbReference type="UniPathway" id="UPA00050">
    <property type="reaction ID" value="UER00463"/>
</dbReference>
<evidence type="ECO:0000256" key="4">
    <source>
        <dbReference type="ARBA" id="ARBA00010584"/>
    </source>
</evidence>
<keyword evidence="10 15" id="KW-0220">Diaminopimelate biosynthesis</keyword>
<dbReference type="PIRSF" id="PIRSF000148">
    <property type="entry name" value="ASA_dh"/>
    <property type="match status" value="1"/>
</dbReference>
<dbReference type="InterPro" id="IPR000534">
    <property type="entry name" value="Semialdehyde_DH_NAD-bd"/>
</dbReference>
<dbReference type="GO" id="GO:0046983">
    <property type="term" value="F:protein dimerization activity"/>
    <property type="evidence" value="ECO:0007669"/>
    <property type="project" value="InterPro"/>
</dbReference>
<comment type="pathway">
    <text evidence="2 15">Amino-acid biosynthesis; L-lysine biosynthesis via DAP pathway; (S)-tetrahydrodipicolinate from L-aspartate: step 2/4.</text>
</comment>
<comment type="caution">
    <text evidence="15">Lacks conserved residue(s) required for the propagation of feature annotation.</text>
</comment>
<dbReference type="Gene3D" id="3.30.360.10">
    <property type="entry name" value="Dihydrodipicolinate Reductase, domain 2"/>
    <property type="match status" value="1"/>
</dbReference>
<dbReference type="Proteomes" id="UP000650511">
    <property type="component" value="Unassembled WGS sequence"/>
</dbReference>
<feature type="binding site" evidence="15">
    <location>
        <begin position="39"/>
        <end position="40"/>
    </location>
    <ligand>
        <name>NADP(+)</name>
        <dbReference type="ChEBI" id="CHEBI:58349"/>
    </ligand>
</feature>
<dbReference type="InterPro" id="IPR012280">
    <property type="entry name" value="Semialdhyde_DH_dimer_dom"/>
</dbReference>
<evidence type="ECO:0000256" key="1">
    <source>
        <dbReference type="ARBA" id="ARBA00005021"/>
    </source>
</evidence>
<dbReference type="SUPFAM" id="SSF51735">
    <property type="entry name" value="NAD(P)-binding Rossmann-fold domains"/>
    <property type="match status" value="1"/>
</dbReference>
<feature type="binding site" evidence="15">
    <location>
        <position position="156"/>
    </location>
    <ligand>
        <name>substrate</name>
    </ligand>
</feature>
<keyword evidence="12 15" id="KW-0457">Lysine biosynthesis</keyword>
<feature type="binding site" evidence="15">
    <location>
        <begin position="10"/>
        <end position="13"/>
    </location>
    <ligand>
        <name>NADP(+)</name>
        <dbReference type="ChEBI" id="CHEBI:58349"/>
    </ligand>
</feature>
<dbReference type="SUPFAM" id="SSF55347">
    <property type="entry name" value="Glyceraldehyde-3-phosphate dehydrogenase-like, C-terminal domain"/>
    <property type="match status" value="1"/>
</dbReference>
<comment type="function">
    <text evidence="15">Catalyzes the NADPH-dependent formation of L-aspartate-semialdehyde (L-ASA) by the reductive dephosphorylation of L-aspartyl-4-phosphate.</text>
</comment>
<dbReference type="PANTHER" id="PTHR46278:SF2">
    <property type="entry name" value="ASPARTATE-SEMIALDEHYDE DEHYDROGENASE"/>
    <property type="match status" value="1"/>
</dbReference>
<evidence type="ECO:0000256" key="16">
    <source>
        <dbReference type="PIRSR" id="PIRSR000148-1"/>
    </source>
</evidence>
<evidence type="ECO:0000256" key="12">
    <source>
        <dbReference type="ARBA" id="ARBA00023154"/>
    </source>
</evidence>